<dbReference type="RefSeq" id="XP_015660343.1">
    <property type="nucleotide sequence ID" value="XM_015801723.1"/>
</dbReference>
<keyword evidence="3" id="KW-1185">Reference proteome</keyword>
<reference evidence="2 3" key="1">
    <citation type="submission" date="2015-07" db="EMBL/GenBank/DDBJ databases">
        <title>High-quality genome of monoxenous trypanosomatid Leptomonas pyrrhocoris.</title>
        <authorList>
            <person name="Flegontov P."/>
            <person name="Butenko A."/>
            <person name="Firsov S."/>
            <person name="Vlcek C."/>
            <person name="Logacheva M.D."/>
            <person name="Field M."/>
            <person name="Filatov D."/>
            <person name="Flegontova O."/>
            <person name="Gerasimov E."/>
            <person name="Jackson A.P."/>
            <person name="Kelly S."/>
            <person name="Opperdoes F."/>
            <person name="O'Reilly A."/>
            <person name="Votypka J."/>
            <person name="Yurchenko V."/>
            <person name="Lukes J."/>
        </authorList>
    </citation>
    <scope>NUCLEOTIDE SEQUENCE [LARGE SCALE GENOMIC DNA]</scope>
    <source>
        <strain evidence="2">H10</strain>
    </source>
</reference>
<dbReference type="Gene3D" id="3.80.10.10">
    <property type="entry name" value="Ribonuclease Inhibitor"/>
    <property type="match status" value="1"/>
</dbReference>
<organism evidence="2 3">
    <name type="scientific">Leptomonas pyrrhocoris</name>
    <name type="common">Firebug parasite</name>
    <dbReference type="NCBI Taxonomy" id="157538"/>
    <lineage>
        <taxon>Eukaryota</taxon>
        <taxon>Discoba</taxon>
        <taxon>Euglenozoa</taxon>
        <taxon>Kinetoplastea</taxon>
        <taxon>Metakinetoplastina</taxon>
        <taxon>Trypanosomatida</taxon>
        <taxon>Trypanosomatidae</taxon>
        <taxon>Leishmaniinae</taxon>
        <taxon>Leptomonas</taxon>
    </lineage>
</organism>
<dbReference type="Proteomes" id="UP000037923">
    <property type="component" value="Unassembled WGS sequence"/>
</dbReference>
<evidence type="ECO:0008006" key="4">
    <source>
        <dbReference type="Google" id="ProtNLM"/>
    </source>
</evidence>
<dbReference type="OrthoDB" id="265458at2759"/>
<gene>
    <name evidence="2" type="ORF">ABB37_04147</name>
</gene>
<dbReference type="VEuPathDB" id="TriTrypDB:LpyrH10_06_5170"/>
<feature type="region of interest" description="Disordered" evidence="1">
    <location>
        <begin position="557"/>
        <end position="679"/>
    </location>
</feature>
<feature type="region of interest" description="Disordered" evidence="1">
    <location>
        <begin position="388"/>
        <end position="436"/>
    </location>
</feature>
<feature type="compositionally biased region" description="Basic and acidic residues" evidence="1">
    <location>
        <begin position="660"/>
        <end position="670"/>
    </location>
</feature>
<dbReference type="InterPro" id="IPR032675">
    <property type="entry name" value="LRR_dom_sf"/>
</dbReference>
<comment type="caution">
    <text evidence="2">The sequence shown here is derived from an EMBL/GenBank/DDBJ whole genome shotgun (WGS) entry which is preliminary data.</text>
</comment>
<dbReference type="AlphaFoldDB" id="A0A0N0VFR1"/>
<feature type="compositionally biased region" description="Low complexity" evidence="1">
    <location>
        <begin position="574"/>
        <end position="584"/>
    </location>
</feature>
<dbReference type="SUPFAM" id="SSF52058">
    <property type="entry name" value="L domain-like"/>
    <property type="match status" value="1"/>
</dbReference>
<evidence type="ECO:0000256" key="1">
    <source>
        <dbReference type="SAM" id="MobiDB-lite"/>
    </source>
</evidence>
<evidence type="ECO:0000313" key="3">
    <source>
        <dbReference type="Proteomes" id="UP000037923"/>
    </source>
</evidence>
<dbReference type="OMA" id="PYYRLMA"/>
<accession>A0A0N0VFR1</accession>
<dbReference type="GeneID" id="26904438"/>
<evidence type="ECO:0000313" key="2">
    <source>
        <dbReference type="EMBL" id="KPA81904.1"/>
    </source>
</evidence>
<protein>
    <recommendedName>
        <fullName evidence="4">Leucine-rich repeat protein</fullName>
    </recommendedName>
</protein>
<proteinExistence type="predicted"/>
<feature type="compositionally biased region" description="Pro residues" evidence="1">
    <location>
        <begin position="613"/>
        <end position="624"/>
    </location>
</feature>
<name>A0A0N0VFR1_LEPPY</name>
<feature type="compositionally biased region" description="Polar residues" evidence="1">
    <location>
        <begin position="414"/>
        <end position="430"/>
    </location>
</feature>
<dbReference type="EMBL" id="LGTL01000006">
    <property type="protein sequence ID" value="KPA81904.1"/>
    <property type="molecule type" value="Genomic_DNA"/>
</dbReference>
<sequence>MEYHRLDLVEQKIESLEGLAERSQEHFLLINLQRNKLTNFEHFGTHSYLSELLLQRNKIESFRGLTKQASLRLLCLQGCPVAAHPYYRLMALLTIGLSIEAIDGLPITSQERHIAKSLGKRAALAVSHGWLLDLRPRTVDEYDALINDCKRLRKDEYRQTHGLRRISIDSVLMDLNSGQLSRSYDATVDRQLEERQRTITRLARRVAQLEGQLSDSAEGHVVPMLPPNQLEVTSFNGTFSTSGGLFSAAELAQVDTVCFLRGVQMRHNFSTTKGGLQRVCLQLDHATLTAQAFLARETLVQMPLRTLRVRHLRPLTLVVEDEVGGALGLVFENLPLLHTVYKALFVLSARPIPPLSALTQRQLQEIAHAAERRPKAAAAITFPVAAEAEASPSRASSPDEKQPSGVREAAVASDGSTSQRPTQNLASSPASVKLDNVEDVPPLPAAFSHLSATGGTDSVVFSVDGVRPSTAEDAAQSTSNIVFHSVALPNAESNEVSADAAKPVEIAKTASSQKSKLFANLMVNSSASSDSVVFQTNDAKSDAEGSITVAKAKVQEVPPSTTAAAHPMVPPSKAPLAPRPAVAVPPRPPRRKSQVSAPAISSAALTTQRNAAGPPPLPTAPPRPLSTRSTEKSSLNSSTVRGGKSHRGLGESSIAFHVTDAAEEKQKKEMGGAANDTKTDAVSATPIAAAEVARPRIPSRFGALQIDSDSDSN</sequence>